<dbReference type="InterPro" id="IPR050707">
    <property type="entry name" value="HTH_MetabolicPath_Reg"/>
</dbReference>
<feature type="domain" description="IclR-ED" evidence="4">
    <location>
        <begin position="63"/>
        <end position="247"/>
    </location>
</feature>
<keyword evidence="2" id="KW-0238">DNA-binding</keyword>
<dbReference type="InterPro" id="IPR029016">
    <property type="entry name" value="GAF-like_dom_sf"/>
</dbReference>
<evidence type="ECO:0000256" key="3">
    <source>
        <dbReference type="ARBA" id="ARBA00023163"/>
    </source>
</evidence>
<keyword evidence="3" id="KW-0804">Transcription</keyword>
<dbReference type="InterPro" id="IPR005471">
    <property type="entry name" value="Tscrpt_reg_IclR_N"/>
</dbReference>
<reference evidence="5 6" key="1">
    <citation type="submission" date="2019-03" db="EMBL/GenBank/DDBJ databases">
        <authorList>
            <person name="Sebastian G."/>
            <person name="Baumann P."/>
            <person name="Ruckert C."/>
            <person name="Kalinowski J."/>
            <person name="Nebel B."/>
            <person name="Takors R."/>
            <person name="Blombach B."/>
        </authorList>
    </citation>
    <scope>NUCLEOTIDE SEQUENCE [LARGE SCALE GENOMIC DNA]</scope>
    <source>
        <strain evidence="5 6">DSM 1084</strain>
    </source>
</reference>
<dbReference type="SUPFAM" id="SSF55781">
    <property type="entry name" value="GAF domain-like"/>
    <property type="match status" value="1"/>
</dbReference>
<dbReference type="Pfam" id="PF01614">
    <property type="entry name" value="IclR_C"/>
    <property type="match status" value="1"/>
</dbReference>
<proteinExistence type="predicted"/>
<dbReference type="Proteomes" id="UP000293912">
    <property type="component" value="Chromosome"/>
</dbReference>
<dbReference type="Gene3D" id="3.30.450.40">
    <property type="match status" value="1"/>
</dbReference>
<keyword evidence="1" id="KW-0805">Transcription regulation</keyword>
<organism evidence="5 6">
    <name type="scientific">Hydrogenophaga pseudoflava</name>
    <name type="common">Pseudomonas carboxydoflava</name>
    <dbReference type="NCBI Taxonomy" id="47421"/>
    <lineage>
        <taxon>Bacteria</taxon>
        <taxon>Pseudomonadati</taxon>
        <taxon>Pseudomonadota</taxon>
        <taxon>Betaproteobacteria</taxon>
        <taxon>Burkholderiales</taxon>
        <taxon>Comamonadaceae</taxon>
        <taxon>Hydrogenophaga</taxon>
    </lineage>
</organism>
<evidence type="ECO:0000256" key="1">
    <source>
        <dbReference type="ARBA" id="ARBA00023015"/>
    </source>
</evidence>
<evidence type="ECO:0000313" key="5">
    <source>
        <dbReference type="EMBL" id="QBM29134.1"/>
    </source>
</evidence>
<dbReference type="RefSeq" id="WP_133157123.1">
    <property type="nucleotide sequence ID" value="NZ_CP037867.1"/>
</dbReference>
<gene>
    <name evidence="5" type="primary">kdgR</name>
    <name evidence="5" type="ORF">HPF_15690</name>
</gene>
<dbReference type="PANTHER" id="PTHR30136">
    <property type="entry name" value="HELIX-TURN-HELIX TRANSCRIPTIONAL REGULATOR, ICLR FAMILY"/>
    <property type="match status" value="1"/>
</dbReference>
<dbReference type="PANTHER" id="PTHR30136:SF24">
    <property type="entry name" value="HTH-TYPE TRANSCRIPTIONAL REPRESSOR ALLR"/>
    <property type="match status" value="1"/>
</dbReference>
<dbReference type="InterPro" id="IPR036388">
    <property type="entry name" value="WH-like_DNA-bd_sf"/>
</dbReference>
<dbReference type="GO" id="GO:0003677">
    <property type="term" value="F:DNA binding"/>
    <property type="evidence" value="ECO:0007669"/>
    <property type="project" value="UniProtKB-KW"/>
</dbReference>
<evidence type="ECO:0000313" key="6">
    <source>
        <dbReference type="Proteomes" id="UP000293912"/>
    </source>
</evidence>
<dbReference type="EMBL" id="CP037867">
    <property type="protein sequence ID" value="QBM29134.1"/>
    <property type="molecule type" value="Genomic_DNA"/>
</dbReference>
<evidence type="ECO:0000256" key="2">
    <source>
        <dbReference type="ARBA" id="ARBA00023125"/>
    </source>
</evidence>
<evidence type="ECO:0000259" key="4">
    <source>
        <dbReference type="PROSITE" id="PS51078"/>
    </source>
</evidence>
<dbReference type="KEGG" id="hpse:HPF_15690"/>
<sequence length="248" mass="27209">MSSSSNVFAILGLFTQERPVWQPDEINAALGYTRPTGYRYVKELVEAGMLQKVSAGHYALGGRIIELDYQLRQSDPVLLAAAPAMMTAAKRSGYDLVLSVLYAGPRVIDIHRANGTENLVLTYGRGRPRPMFRSGAPKVLLAWLERAQLVKIYAQHSQEIAANGMGQDWAEFRTFLKNIRRQGYYRSLGELQPGVGAMAVPVLNADGDCVGALAIVGSGPRIAEESDAKLFRWLKAATDDIQVRLKAS</sequence>
<dbReference type="SUPFAM" id="SSF46785">
    <property type="entry name" value="Winged helix' DNA-binding domain"/>
    <property type="match status" value="1"/>
</dbReference>
<keyword evidence="6" id="KW-1185">Reference proteome</keyword>
<dbReference type="InterPro" id="IPR014757">
    <property type="entry name" value="Tscrpt_reg_IclR_C"/>
</dbReference>
<dbReference type="InterPro" id="IPR036390">
    <property type="entry name" value="WH_DNA-bd_sf"/>
</dbReference>
<dbReference type="Pfam" id="PF09339">
    <property type="entry name" value="HTH_IclR"/>
    <property type="match status" value="1"/>
</dbReference>
<dbReference type="AlphaFoldDB" id="A0A4P6X5Z5"/>
<dbReference type="Gene3D" id="1.10.10.10">
    <property type="entry name" value="Winged helix-like DNA-binding domain superfamily/Winged helix DNA-binding domain"/>
    <property type="match status" value="1"/>
</dbReference>
<protein>
    <submittedName>
        <fullName evidence="5">Pectin degradation repressor protein KdgR</fullName>
    </submittedName>
</protein>
<dbReference type="GO" id="GO:0003700">
    <property type="term" value="F:DNA-binding transcription factor activity"/>
    <property type="evidence" value="ECO:0007669"/>
    <property type="project" value="TreeGrafter"/>
</dbReference>
<dbReference type="PROSITE" id="PS51078">
    <property type="entry name" value="ICLR_ED"/>
    <property type="match status" value="1"/>
</dbReference>
<dbReference type="GO" id="GO:0045892">
    <property type="term" value="P:negative regulation of DNA-templated transcription"/>
    <property type="evidence" value="ECO:0007669"/>
    <property type="project" value="TreeGrafter"/>
</dbReference>
<accession>A0A4P6X5Z5</accession>
<name>A0A4P6X5Z5_HYDPS</name>